<dbReference type="SUPFAM" id="SSF56112">
    <property type="entry name" value="Protein kinase-like (PK-like)"/>
    <property type="match status" value="1"/>
</dbReference>
<name>A0A9Q1CAA5_HOLLE</name>
<evidence type="ECO:0000256" key="3">
    <source>
        <dbReference type="ARBA" id="ARBA00022741"/>
    </source>
</evidence>
<reference evidence="7" key="1">
    <citation type="submission" date="2021-10" db="EMBL/GenBank/DDBJ databases">
        <title>Tropical sea cucumber genome reveals ecological adaptation and Cuvierian tubules defense mechanism.</title>
        <authorList>
            <person name="Chen T."/>
        </authorList>
    </citation>
    <scope>NUCLEOTIDE SEQUENCE</scope>
    <source>
        <strain evidence="7">Nanhai2018</strain>
        <tissue evidence="7">Muscle</tissue>
    </source>
</reference>
<keyword evidence="4 7" id="KW-0418">Kinase</keyword>
<feature type="domain" description="Aminoglycoside phosphotransferase" evidence="6">
    <location>
        <begin position="199"/>
        <end position="268"/>
    </location>
</feature>
<comment type="caution">
    <text evidence="7">The sequence shown here is derived from an EMBL/GenBank/DDBJ whole genome shotgun (WGS) entry which is preliminary data.</text>
</comment>
<dbReference type="InterPro" id="IPR011009">
    <property type="entry name" value="Kinase-like_dom_sf"/>
</dbReference>
<dbReference type="PANTHER" id="PTHR34273:SF2">
    <property type="entry name" value="METHYLTHIORIBOSE KINASE"/>
    <property type="match status" value="1"/>
</dbReference>
<keyword evidence="3" id="KW-0547">Nucleotide-binding</keyword>
<comment type="similarity">
    <text evidence="1">Belongs to the methylthioribose kinase family.</text>
</comment>
<evidence type="ECO:0000256" key="5">
    <source>
        <dbReference type="ARBA" id="ARBA00022840"/>
    </source>
</evidence>
<proteinExistence type="inferred from homology"/>
<evidence type="ECO:0000313" key="7">
    <source>
        <dbReference type="EMBL" id="KAJ8041015.1"/>
    </source>
</evidence>
<keyword evidence="2" id="KW-0808">Transferase</keyword>
<dbReference type="AlphaFoldDB" id="A0A9Q1CAA5"/>
<evidence type="ECO:0000259" key="6">
    <source>
        <dbReference type="Pfam" id="PF01636"/>
    </source>
</evidence>
<dbReference type="InterPro" id="IPR002575">
    <property type="entry name" value="Aminoglycoside_PTrfase"/>
</dbReference>
<dbReference type="EMBL" id="JAIZAY010000006">
    <property type="protein sequence ID" value="KAJ8041015.1"/>
    <property type="molecule type" value="Genomic_DNA"/>
</dbReference>
<protein>
    <submittedName>
        <fullName evidence="7">Methylthioribose kinase</fullName>
    </submittedName>
</protein>
<dbReference type="PANTHER" id="PTHR34273">
    <property type="entry name" value="METHYLTHIORIBOSE KINASE"/>
    <property type="match status" value="1"/>
</dbReference>
<evidence type="ECO:0000256" key="4">
    <source>
        <dbReference type="ARBA" id="ARBA00022777"/>
    </source>
</evidence>
<dbReference type="Pfam" id="PF01636">
    <property type="entry name" value="APH"/>
    <property type="match status" value="1"/>
</dbReference>
<accession>A0A9Q1CAA5</accession>
<dbReference type="Gene3D" id="3.30.200.20">
    <property type="entry name" value="Phosphorylase Kinase, domain 1"/>
    <property type="match status" value="1"/>
</dbReference>
<evidence type="ECO:0000256" key="2">
    <source>
        <dbReference type="ARBA" id="ARBA00022679"/>
    </source>
</evidence>
<evidence type="ECO:0000256" key="1">
    <source>
        <dbReference type="ARBA" id="ARBA00010165"/>
    </source>
</evidence>
<organism evidence="7 8">
    <name type="scientific">Holothuria leucospilota</name>
    <name type="common">Black long sea cucumber</name>
    <name type="synonym">Mertensiothuria leucospilota</name>
    <dbReference type="NCBI Taxonomy" id="206669"/>
    <lineage>
        <taxon>Eukaryota</taxon>
        <taxon>Metazoa</taxon>
        <taxon>Echinodermata</taxon>
        <taxon>Eleutherozoa</taxon>
        <taxon>Echinozoa</taxon>
        <taxon>Holothuroidea</taxon>
        <taxon>Aspidochirotacea</taxon>
        <taxon>Aspidochirotida</taxon>
        <taxon>Holothuriidae</taxon>
        <taxon>Holothuria</taxon>
    </lineage>
</organism>
<dbReference type="GO" id="GO:0016301">
    <property type="term" value="F:kinase activity"/>
    <property type="evidence" value="ECO:0007669"/>
    <property type="project" value="UniProtKB-KW"/>
</dbReference>
<dbReference type="Proteomes" id="UP001152320">
    <property type="component" value="Chromosome 6"/>
</dbReference>
<sequence>MDHEKFRHLIRNSSDLPESLAFLKDDELSFEEVGDGNLNDVIRVARKRNPSKSVILKYAPPHIKILGPKYPLGTGRNYLEYRALSAFHNFCPGSVPRPFYCNKTENYAIIEDLKGYRDLRKELIDGVFDVQAALRIADYTLKLHKHSHKCHLPSEEFSKMIEDFRNTEMVDITDQFIFKRPWLQDDPTNKYSLDVQEHLYLVYGNEELLQNVKELQEKFLYQTECLLHGDLHTGSIMTSGGQAKIIDPEFAYVGPAAFDIGMLLANYVFSFYGHCYHPKEGALDFHKTVKTATLNTIKHYFDGMSSWMKEDQFTALVKETTGFAGCELLRRIIGTTRVPELEGRPRAEVTCMRLGLDLIIKHKQVKTVSAMVSSLEMDENKKSSF</sequence>
<gene>
    <name evidence="7" type="ORF">HOLleu_15495</name>
</gene>
<keyword evidence="8" id="KW-1185">Reference proteome</keyword>
<dbReference type="GO" id="GO:0005524">
    <property type="term" value="F:ATP binding"/>
    <property type="evidence" value="ECO:0007669"/>
    <property type="project" value="UniProtKB-KW"/>
</dbReference>
<evidence type="ECO:0000313" key="8">
    <source>
        <dbReference type="Proteomes" id="UP001152320"/>
    </source>
</evidence>
<dbReference type="Gene3D" id="3.90.1200.10">
    <property type="match status" value="1"/>
</dbReference>
<keyword evidence="5" id="KW-0067">ATP-binding</keyword>
<dbReference type="OrthoDB" id="2461at2759"/>